<evidence type="ECO:0000256" key="6">
    <source>
        <dbReference type="ARBA" id="ARBA00023002"/>
    </source>
</evidence>
<dbReference type="Proteomes" id="UP000237819">
    <property type="component" value="Unassembled WGS sequence"/>
</dbReference>
<evidence type="ECO:0000256" key="1">
    <source>
        <dbReference type="ARBA" id="ARBA00004903"/>
    </source>
</evidence>
<feature type="domain" description="DHFR" evidence="9">
    <location>
        <begin position="34"/>
        <end position="186"/>
    </location>
</feature>
<keyword evidence="6" id="KW-0560">Oxidoreductase</keyword>
<dbReference type="PROSITE" id="PS00075">
    <property type="entry name" value="DHFR_1"/>
    <property type="match status" value="1"/>
</dbReference>
<dbReference type="PRINTS" id="PR00070">
    <property type="entry name" value="DHFR"/>
</dbReference>
<gene>
    <name evidence="10" type="ORF">C5Y93_18765</name>
</gene>
<dbReference type="SUPFAM" id="SSF53597">
    <property type="entry name" value="Dihydrofolate reductase-like"/>
    <property type="match status" value="1"/>
</dbReference>
<dbReference type="GO" id="GO:0006730">
    <property type="term" value="P:one-carbon metabolic process"/>
    <property type="evidence" value="ECO:0007669"/>
    <property type="project" value="UniProtKB-KW"/>
</dbReference>
<accession>A0A2S8GJ32</accession>
<dbReference type="InterPro" id="IPR001796">
    <property type="entry name" value="DHFR_dom"/>
</dbReference>
<dbReference type="GO" id="GO:0050661">
    <property type="term" value="F:NADP binding"/>
    <property type="evidence" value="ECO:0007669"/>
    <property type="project" value="InterPro"/>
</dbReference>
<dbReference type="GO" id="GO:0046655">
    <property type="term" value="P:folic acid metabolic process"/>
    <property type="evidence" value="ECO:0007669"/>
    <property type="project" value="TreeGrafter"/>
</dbReference>
<dbReference type="EC" id="1.5.1.3" evidence="3"/>
<evidence type="ECO:0000313" key="10">
    <source>
        <dbReference type="EMBL" id="PQO44455.1"/>
    </source>
</evidence>
<organism evidence="10 11">
    <name type="scientific">Blastopirellula marina</name>
    <dbReference type="NCBI Taxonomy" id="124"/>
    <lineage>
        <taxon>Bacteria</taxon>
        <taxon>Pseudomonadati</taxon>
        <taxon>Planctomycetota</taxon>
        <taxon>Planctomycetia</taxon>
        <taxon>Pirellulales</taxon>
        <taxon>Pirellulaceae</taxon>
        <taxon>Blastopirellula</taxon>
    </lineage>
</organism>
<dbReference type="GO" id="GO:0005829">
    <property type="term" value="C:cytosol"/>
    <property type="evidence" value="ECO:0007669"/>
    <property type="project" value="TreeGrafter"/>
</dbReference>
<dbReference type="InterPro" id="IPR017925">
    <property type="entry name" value="DHFR_CS"/>
</dbReference>
<keyword evidence="4" id="KW-0554">One-carbon metabolism</keyword>
<dbReference type="CDD" id="cd00209">
    <property type="entry name" value="DHFR"/>
    <property type="match status" value="1"/>
</dbReference>
<dbReference type="GO" id="GO:0046654">
    <property type="term" value="P:tetrahydrofolate biosynthetic process"/>
    <property type="evidence" value="ECO:0007669"/>
    <property type="project" value="UniProtKB-UniPathway"/>
</dbReference>
<protein>
    <recommendedName>
        <fullName evidence="3">dihydrofolate reductase</fullName>
        <ecNumber evidence="3">1.5.1.3</ecNumber>
    </recommendedName>
</protein>
<dbReference type="PANTHER" id="PTHR48069:SF3">
    <property type="entry name" value="DIHYDROFOLATE REDUCTASE"/>
    <property type="match status" value="1"/>
</dbReference>
<proteinExistence type="inferred from homology"/>
<dbReference type="PANTHER" id="PTHR48069">
    <property type="entry name" value="DIHYDROFOLATE REDUCTASE"/>
    <property type="match status" value="1"/>
</dbReference>
<evidence type="ECO:0000259" key="9">
    <source>
        <dbReference type="PROSITE" id="PS51330"/>
    </source>
</evidence>
<dbReference type="InterPro" id="IPR012259">
    <property type="entry name" value="DHFR"/>
</dbReference>
<reference evidence="10 11" key="1">
    <citation type="submission" date="2018-02" db="EMBL/GenBank/DDBJ databases">
        <title>Comparative genomes isolates from brazilian mangrove.</title>
        <authorList>
            <person name="Araujo J.E."/>
            <person name="Taketani R.G."/>
            <person name="Silva M.C.P."/>
            <person name="Loureco M.V."/>
            <person name="Andreote F.D."/>
        </authorList>
    </citation>
    <scope>NUCLEOTIDE SEQUENCE [LARGE SCALE GENOMIC DNA]</scope>
    <source>
        <strain evidence="10 11">Nap-Phe MGV</strain>
    </source>
</reference>
<dbReference type="AlphaFoldDB" id="A0A2S8GJ32"/>
<dbReference type="Pfam" id="PF00186">
    <property type="entry name" value="DHFR_1"/>
    <property type="match status" value="1"/>
</dbReference>
<comment type="pathway">
    <text evidence="1">Cofactor biosynthesis; tetrahydrofolate biosynthesis; 5,6,7,8-tetrahydrofolate from 7,8-dihydrofolate: step 1/1.</text>
</comment>
<evidence type="ECO:0000256" key="7">
    <source>
        <dbReference type="ARBA" id="ARBA00025067"/>
    </source>
</evidence>
<comment type="similarity">
    <text evidence="2 8">Belongs to the dihydrofolate reductase family.</text>
</comment>
<sequence>MKRLEISVSSRFFCFLVLAKGNSKVTSTTDTQLPVILIGAMTPSGVIGDGQGMPWDIPEEYQTFVDSIRGQTVIMGRKSYEIFGPDLTSSRTIVISRDSQVSDVPVASSIEEALELSRTFGQKIFIAGGAQIYALGLPHADWMYLSEIKKDYEGDAYFPEFDRNQWEIVREDDHAKFIYRQWKRKQ</sequence>
<comment type="caution">
    <text evidence="10">The sequence shown here is derived from an EMBL/GenBank/DDBJ whole genome shotgun (WGS) entry which is preliminary data.</text>
</comment>
<dbReference type="EMBL" id="PUHZ01000019">
    <property type="protein sequence ID" value="PQO44455.1"/>
    <property type="molecule type" value="Genomic_DNA"/>
</dbReference>
<name>A0A2S8GJ32_9BACT</name>
<evidence type="ECO:0000256" key="8">
    <source>
        <dbReference type="RuleBase" id="RU004474"/>
    </source>
</evidence>
<dbReference type="UniPathway" id="UPA00077">
    <property type="reaction ID" value="UER00158"/>
</dbReference>
<dbReference type="Gene3D" id="3.40.430.10">
    <property type="entry name" value="Dihydrofolate Reductase, subunit A"/>
    <property type="match status" value="1"/>
</dbReference>
<keyword evidence="10" id="KW-0418">Kinase</keyword>
<dbReference type="PROSITE" id="PS51330">
    <property type="entry name" value="DHFR_2"/>
    <property type="match status" value="1"/>
</dbReference>
<keyword evidence="5" id="KW-0521">NADP</keyword>
<dbReference type="GO" id="GO:0046452">
    <property type="term" value="P:dihydrofolate metabolic process"/>
    <property type="evidence" value="ECO:0007669"/>
    <property type="project" value="TreeGrafter"/>
</dbReference>
<comment type="function">
    <text evidence="7">Key enzyme in folate metabolism. Catalyzes an essential reaction for de novo glycine and purine synthesis, and for DNA precursor synthesis.</text>
</comment>
<dbReference type="InterPro" id="IPR024072">
    <property type="entry name" value="DHFR-like_dom_sf"/>
</dbReference>
<evidence type="ECO:0000256" key="4">
    <source>
        <dbReference type="ARBA" id="ARBA00022563"/>
    </source>
</evidence>
<dbReference type="GO" id="GO:0016301">
    <property type="term" value="F:kinase activity"/>
    <property type="evidence" value="ECO:0007669"/>
    <property type="project" value="UniProtKB-KW"/>
</dbReference>
<evidence type="ECO:0000256" key="2">
    <source>
        <dbReference type="ARBA" id="ARBA00009539"/>
    </source>
</evidence>
<evidence type="ECO:0000256" key="3">
    <source>
        <dbReference type="ARBA" id="ARBA00012856"/>
    </source>
</evidence>
<evidence type="ECO:0000256" key="5">
    <source>
        <dbReference type="ARBA" id="ARBA00022857"/>
    </source>
</evidence>
<keyword evidence="10" id="KW-0808">Transferase</keyword>
<evidence type="ECO:0000313" key="11">
    <source>
        <dbReference type="Proteomes" id="UP000237819"/>
    </source>
</evidence>
<dbReference type="GO" id="GO:0004146">
    <property type="term" value="F:dihydrofolate reductase activity"/>
    <property type="evidence" value="ECO:0007669"/>
    <property type="project" value="UniProtKB-EC"/>
</dbReference>